<dbReference type="PANTHER" id="PTHR32309">
    <property type="entry name" value="TYROSINE-PROTEIN KINASE"/>
    <property type="match status" value="1"/>
</dbReference>
<keyword evidence="8 17" id="KW-0812">Transmembrane</keyword>
<evidence type="ECO:0000256" key="10">
    <source>
        <dbReference type="ARBA" id="ARBA00022777"/>
    </source>
</evidence>
<keyword evidence="12 17" id="KW-1133">Transmembrane helix</keyword>
<feature type="domain" description="Tyrosine-protein kinase G-rich" evidence="20">
    <location>
        <begin position="375"/>
        <end position="450"/>
    </location>
</feature>
<dbReference type="GO" id="GO:0005886">
    <property type="term" value="C:plasma membrane"/>
    <property type="evidence" value="ECO:0007669"/>
    <property type="project" value="UniProtKB-SubCell"/>
</dbReference>
<evidence type="ECO:0000256" key="5">
    <source>
        <dbReference type="ARBA" id="ARBA00022475"/>
    </source>
</evidence>
<evidence type="ECO:0000256" key="15">
    <source>
        <dbReference type="ARBA" id="ARBA00051245"/>
    </source>
</evidence>
<dbReference type="InterPro" id="IPR003856">
    <property type="entry name" value="LPS_length_determ_N"/>
</dbReference>
<dbReference type="Pfam" id="PF13807">
    <property type="entry name" value="GNVR"/>
    <property type="match status" value="1"/>
</dbReference>
<dbReference type="InterPro" id="IPR025669">
    <property type="entry name" value="AAA_dom"/>
</dbReference>
<evidence type="ECO:0000313" key="21">
    <source>
        <dbReference type="EMBL" id="MBB5721227.1"/>
    </source>
</evidence>
<keyword evidence="11" id="KW-0067">ATP-binding</keyword>
<evidence type="ECO:0000256" key="13">
    <source>
        <dbReference type="ARBA" id="ARBA00023136"/>
    </source>
</evidence>
<evidence type="ECO:0000256" key="4">
    <source>
        <dbReference type="ARBA" id="ARBA00011903"/>
    </source>
</evidence>
<evidence type="ECO:0000256" key="8">
    <source>
        <dbReference type="ARBA" id="ARBA00022692"/>
    </source>
</evidence>
<evidence type="ECO:0000256" key="2">
    <source>
        <dbReference type="ARBA" id="ARBA00007316"/>
    </source>
</evidence>
<dbReference type="EC" id="2.7.10.2" evidence="4"/>
<dbReference type="InterPro" id="IPR050445">
    <property type="entry name" value="Bact_polysacc_biosynth/exp"/>
</dbReference>
<dbReference type="InterPro" id="IPR005702">
    <property type="entry name" value="Wzc-like_C"/>
</dbReference>
<feature type="transmembrane region" description="Helical" evidence="17">
    <location>
        <begin position="29"/>
        <end position="49"/>
    </location>
</feature>
<dbReference type="InterPro" id="IPR027417">
    <property type="entry name" value="P-loop_NTPase"/>
</dbReference>
<keyword evidence="7" id="KW-0808">Transferase</keyword>
<accession>A0A7W9BIK9</accession>
<feature type="domain" description="Polysaccharide chain length determinant N-terminal" evidence="18">
    <location>
        <begin position="13"/>
        <end position="105"/>
    </location>
</feature>
<evidence type="ECO:0000256" key="14">
    <source>
        <dbReference type="ARBA" id="ARBA00023137"/>
    </source>
</evidence>
<proteinExistence type="inferred from homology"/>
<comment type="caution">
    <text evidence="21">The sequence shown here is derived from an EMBL/GenBank/DDBJ whole genome shotgun (WGS) entry which is preliminary data.</text>
</comment>
<keyword evidence="13 17" id="KW-0472">Membrane</keyword>
<keyword evidence="22" id="KW-1185">Reference proteome</keyword>
<evidence type="ECO:0000259" key="18">
    <source>
        <dbReference type="Pfam" id="PF02706"/>
    </source>
</evidence>
<sequence>MDQKRFVEDIDDDTIDLFALMRTVWLGKWVIALFFVIAAFIGIYIAYFASTPIYRATSVVILETNQQSPVLDLQSVVSGASGDSTGVKSEIEVLRARSLMELVVNRMDLTNDPEFNSSLLPETKSDRWKSATIGFIKGLAIRATGGEYPPAPDADLPADVVAQRKLDSAVDTLLDKTTAQNINGSLVFRITAESESATKAAELADTIVALYIINQVNVKFEAMEQATAWLSNRVSELKIELEDAEGAIADFNAGTDLVSLEIIKDSELELNELRQRSAEARETLSDFDEALAAYQSATSLADKVAASNDPQLRRLAETVGSDPRSSAAFDARFDALFLRAEQNVESANLQITALDRLEQDLEARIAVQSRDLIALQQLTREAEATRLLYEYFLTRLKETSAQQGIQQADSRILSDAVIPRVPSEPKKSRIVALSGILGIMLGVGAVLLRASRRNGFQTAGELEKHTGVTVIGQIPTIPARKRMKVLDYLISKPASAAAEAVRDLRTSVMLSNLDNPPKVIVSTSSIPGEGKTTNSLALAQNLSSMGQKVLMIEGDIRRRTLNQYFDAKPTHGIVSVLSGDKRAEEVIEHFADKGFDVIFGEKTSANAADVFSSNRFKEFIAAQRENYDTIIIDTPPVLIVPDSRIIAQVADATLFSVKWDSTSRPQVDESLRLIQNANQKVTGLILSQVDAAGMKKYGYGGSYGAYAGYGAQYYSN</sequence>
<organism evidence="21 22">
    <name type="scientific">Yoonia ponticola</name>
    <dbReference type="NCBI Taxonomy" id="1524255"/>
    <lineage>
        <taxon>Bacteria</taxon>
        <taxon>Pseudomonadati</taxon>
        <taxon>Pseudomonadota</taxon>
        <taxon>Alphaproteobacteria</taxon>
        <taxon>Rhodobacterales</taxon>
        <taxon>Paracoccaceae</taxon>
        <taxon>Yoonia</taxon>
    </lineage>
</organism>
<evidence type="ECO:0000256" key="11">
    <source>
        <dbReference type="ARBA" id="ARBA00022840"/>
    </source>
</evidence>
<evidence type="ECO:0000256" key="7">
    <source>
        <dbReference type="ARBA" id="ARBA00022679"/>
    </source>
</evidence>
<evidence type="ECO:0000313" key="22">
    <source>
        <dbReference type="Proteomes" id="UP000535415"/>
    </source>
</evidence>
<gene>
    <name evidence="21" type="ORF">FHS72_000834</name>
</gene>
<name>A0A7W9BIK9_9RHOB</name>
<evidence type="ECO:0000256" key="9">
    <source>
        <dbReference type="ARBA" id="ARBA00022741"/>
    </source>
</evidence>
<dbReference type="Pfam" id="PF13614">
    <property type="entry name" value="AAA_31"/>
    <property type="match status" value="1"/>
</dbReference>
<comment type="catalytic activity">
    <reaction evidence="15">
        <text>L-tyrosyl-[protein] + ATP = O-phospho-L-tyrosyl-[protein] + ADP + H(+)</text>
        <dbReference type="Rhea" id="RHEA:10596"/>
        <dbReference type="Rhea" id="RHEA-COMP:10136"/>
        <dbReference type="Rhea" id="RHEA-COMP:20101"/>
        <dbReference type="ChEBI" id="CHEBI:15378"/>
        <dbReference type="ChEBI" id="CHEBI:30616"/>
        <dbReference type="ChEBI" id="CHEBI:46858"/>
        <dbReference type="ChEBI" id="CHEBI:61978"/>
        <dbReference type="ChEBI" id="CHEBI:456216"/>
        <dbReference type="EC" id="2.7.10.2"/>
    </reaction>
</comment>
<dbReference type="GO" id="GO:0005524">
    <property type="term" value="F:ATP binding"/>
    <property type="evidence" value="ECO:0007669"/>
    <property type="project" value="UniProtKB-KW"/>
</dbReference>
<dbReference type="SUPFAM" id="SSF52540">
    <property type="entry name" value="P-loop containing nucleoside triphosphate hydrolases"/>
    <property type="match status" value="1"/>
</dbReference>
<evidence type="ECO:0000256" key="17">
    <source>
        <dbReference type="SAM" id="Phobius"/>
    </source>
</evidence>
<dbReference type="PANTHER" id="PTHR32309:SF13">
    <property type="entry name" value="FERRIC ENTEROBACTIN TRANSPORT PROTEIN FEPE"/>
    <property type="match status" value="1"/>
</dbReference>
<keyword evidence="14" id="KW-0829">Tyrosine-protein kinase</keyword>
<keyword evidence="16" id="KW-0175">Coiled coil</keyword>
<evidence type="ECO:0000259" key="19">
    <source>
        <dbReference type="Pfam" id="PF13614"/>
    </source>
</evidence>
<evidence type="ECO:0000256" key="1">
    <source>
        <dbReference type="ARBA" id="ARBA00004429"/>
    </source>
</evidence>
<feature type="coiled-coil region" evidence="16">
    <location>
        <begin position="263"/>
        <end position="290"/>
    </location>
</feature>
<evidence type="ECO:0000256" key="3">
    <source>
        <dbReference type="ARBA" id="ARBA00008883"/>
    </source>
</evidence>
<dbReference type="Pfam" id="PF02706">
    <property type="entry name" value="Wzz"/>
    <property type="match status" value="1"/>
</dbReference>
<dbReference type="RefSeq" id="WP_246414469.1">
    <property type="nucleotide sequence ID" value="NZ_JACIJM010000002.1"/>
</dbReference>
<dbReference type="InterPro" id="IPR032807">
    <property type="entry name" value="GNVR"/>
</dbReference>
<keyword evidence="5" id="KW-1003">Cell membrane</keyword>
<evidence type="ECO:0000256" key="6">
    <source>
        <dbReference type="ARBA" id="ARBA00022519"/>
    </source>
</evidence>
<protein>
    <recommendedName>
        <fullName evidence="4">non-specific protein-tyrosine kinase</fullName>
        <ecNumber evidence="4">2.7.10.2</ecNumber>
    </recommendedName>
</protein>
<feature type="domain" description="AAA" evidence="19">
    <location>
        <begin position="519"/>
        <end position="676"/>
    </location>
</feature>
<comment type="similarity">
    <text evidence="3">Belongs to the etk/wzc family.</text>
</comment>
<dbReference type="Proteomes" id="UP000535415">
    <property type="component" value="Unassembled WGS sequence"/>
</dbReference>
<keyword evidence="6" id="KW-0997">Cell inner membrane</keyword>
<reference evidence="21 22" key="1">
    <citation type="submission" date="2020-08" db="EMBL/GenBank/DDBJ databases">
        <title>Genomic Encyclopedia of Type Strains, Phase IV (KMG-IV): sequencing the most valuable type-strain genomes for metagenomic binning, comparative biology and taxonomic classification.</title>
        <authorList>
            <person name="Goeker M."/>
        </authorList>
    </citation>
    <scope>NUCLEOTIDE SEQUENCE [LARGE SCALE GENOMIC DNA]</scope>
    <source>
        <strain evidence="21 22">DSM 101064</strain>
    </source>
</reference>
<dbReference type="EMBL" id="JACIJM010000002">
    <property type="protein sequence ID" value="MBB5721227.1"/>
    <property type="molecule type" value="Genomic_DNA"/>
</dbReference>
<dbReference type="AlphaFoldDB" id="A0A7W9BIK9"/>
<dbReference type="CDD" id="cd05387">
    <property type="entry name" value="BY-kinase"/>
    <property type="match status" value="1"/>
</dbReference>
<keyword evidence="10" id="KW-0418">Kinase</keyword>
<evidence type="ECO:0000256" key="16">
    <source>
        <dbReference type="SAM" id="Coils"/>
    </source>
</evidence>
<evidence type="ECO:0000256" key="12">
    <source>
        <dbReference type="ARBA" id="ARBA00022989"/>
    </source>
</evidence>
<keyword evidence="9" id="KW-0547">Nucleotide-binding</keyword>
<dbReference type="Gene3D" id="3.40.50.300">
    <property type="entry name" value="P-loop containing nucleotide triphosphate hydrolases"/>
    <property type="match status" value="1"/>
</dbReference>
<comment type="subcellular location">
    <subcellularLocation>
        <location evidence="1">Cell inner membrane</location>
        <topology evidence="1">Multi-pass membrane protein</topology>
    </subcellularLocation>
</comment>
<dbReference type="GO" id="GO:0004715">
    <property type="term" value="F:non-membrane spanning protein tyrosine kinase activity"/>
    <property type="evidence" value="ECO:0007669"/>
    <property type="project" value="UniProtKB-EC"/>
</dbReference>
<evidence type="ECO:0000259" key="20">
    <source>
        <dbReference type="Pfam" id="PF13807"/>
    </source>
</evidence>
<comment type="similarity">
    <text evidence="2">Belongs to the CpsD/CapB family.</text>
</comment>
<dbReference type="NCBIfam" id="TIGR01007">
    <property type="entry name" value="eps_fam"/>
    <property type="match status" value="1"/>
</dbReference>